<evidence type="ECO:0000313" key="1">
    <source>
        <dbReference type="EMBL" id="KAJ6649565.1"/>
    </source>
</evidence>
<organism evidence="1 2">
    <name type="scientific">Pseudolycoriella hygida</name>
    <dbReference type="NCBI Taxonomy" id="35572"/>
    <lineage>
        <taxon>Eukaryota</taxon>
        <taxon>Metazoa</taxon>
        <taxon>Ecdysozoa</taxon>
        <taxon>Arthropoda</taxon>
        <taxon>Hexapoda</taxon>
        <taxon>Insecta</taxon>
        <taxon>Pterygota</taxon>
        <taxon>Neoptera</taxon>
        <taxon>Endopterygota</taxon>
        <taxon>Diptera</taxon>
        <taxon>Nematocera</taxon>
        <taxon>Sciaroidea</taxon>
        <taxon>Sciaridae</taxon>
        <taxon>Pseudolycoriella</taxon>
    </lineage>
</organism>
<dbReference type="Proteomes" id="UP001151699">
    <property type="component" value="Chromosome A"/>
</dbReference>
<comment type="caution">
    <text evidence="1">The sequence shown here is derived from an EMBL/GenBank/DDBJ whole genome shotgun (WGS) entry which is preliminary data.</text>
</comment>
<sequence length="128" mass="14739">MFAFEHLASKVCETFDNIAPDWPMPIVVTTIRWANPYRFQQQATNQFIWEMFGNANNGSGKFSVSASYLWRKMEIKFFSKLLVVTYVVRTSFFAEFCRITLAHTLGIHSKHLLETRPNGSLQGVPISE</sequence>
<proteinExistence type="predicted"/>
<reference evidence="1" key="1">
    <citation type="submission" date="2022-07" db="EMBL/GenBank/DDBJ databases">
        <authorList>
            <person name="Trinca V."/>
            <person name="Uliana J.V.C."/>
            <person name="Torres T.T."/>
            <person name="Ward R.J."/>
            <person name="Monesi N."/>
        </authorList>
    </citation>
    <scope>NUCLEOTIDE SEQUENCE</scope>
    <source>
        <strain evidence="1">HSMRA1968</strain>
        <tissue evidence="1">Whole embryos</tissue>
    </source>
</reference>
<dbReference type="AlphaFoldDB" id="A0A9Q0SAB2"/>
<evidence type="ECO:0000313" key="2">
    <source>
        <dbReference type="Proteomes" id="UP001151699"/>
    </source>
</evidence>
<name>A0A9Q0SAB2_9DIPT</name>
<accession>A0A9Q0SAB2</accession>
<keyword evidence="2" id="KW-1185">Reference proteome</keyword>
<protein>
    <submittedName>
        <fullName evidence="1">Uncharacterized protein</fullName>
    </submittedName>
</protein>
<dbReference type="EMBL" id="WJQU01000001">
    <property type="protein sequence ID" value="KAJ6649565.1"/>
    <property type="molecule type" value="Genomic_DNA"/>
</dbReference>
<gene>
    <name evidence="1" type="ORF">Bhyg_04803</name>
</gene>